<dbReference type="WBParaSite" id="Hba_18632">
    <property type="protein sequence ID" value="Hba_18632"/>
    <property type="gene ID" value="Hba_18632"/>
</dbReference>
<evidence type="ECO:0000256" key="1">
    <source>
        <dbReference type="ARBA" id="ARBA00022574"/>
    </source>
</evidence>
<keyword evidence="3" id="KW-1185">Reference proteome</keyword>
<reference evidence="4" key="1">
    <citation type="submission" date="2016-11" db="UniProtKB">
        <authorList>
            <consortium name="WormBaseParasite"/>
        </authorList>
    </citation>
    <scope>IDENTIFICATION</scope>
</reference>
<proteinExistence type="predicted"/>
<dbReference type="InterPro" id="IPR036322">
    <property type="entry name" value="WD40_repeat_dom_sf"/>
</dbReference>
<sequence length="306" mass="34237">MIHNHLLGPSSSLASTSGLQSAAALSEGTVLNHPINQTKEDLKTHFTTREGTYRVMTLAEYSRPNRAPMNQIQPGAANVAGAPVRVSFLSLNNGNTTPRREDYLTESEEYFQDDLSSADRICFNVGRELYIYLYRGTQTAADLSKPIDKRVYKAGQIQLIDPFHKEYQASRLFNEERFIDKSSVTCLKWVPGGLLTLSWSPDAKLIATGGEDDLLTVYYVSEKRVVCRGQGHKSWISQVQFDPYTCSVEPEIELNGVPIQDVGSDDECRPIVNNVNGQDSIITTPVMRSDNNILLYKSSLCFYSMY</sequence>
<dbReference type="PANTHER" id="PTHR14107:SF16">
    <property type="entry name" value="AT02583P"/>
    <property type="match status" value="1"/>
</dbReference>
<keyword evidence="1" id="KW-0853">WD repeat</keyword>
<dbReference type="SUPFAM" id="SSF50978">
    <property type="entry name" value="WD40 repeat-like"/>
    <property type="match status" value="1"/>
</dbReference>
<protein>
    <submittedName>
        <fullName evidence="4">WD_REPEATS_REGION domain-containing protein</fullName>
    </submittedName>
</protein>
<dbReference type="Proteomes" id="UP000095283">
    <property type="component" value="Unplaced"/>
</dbReference>
<dbReference type="AlphaFoldDB" id="A0A1I7XM78"/>
<dbReference type="PANTHER" id="PTHR14107">
    <property type="entry name" value="WD REPEAT PROTEIN"/>
    <property type="match status" value="1"/>
</dbReference>
<accession>A0A1I7XM78</accession>
<keyword evidence="2" id="KW-0677">Repeat</keyword>
<organism evidence="3 4">
    <name type="scientific">Heterorhabditis bacteriophora</name>
    <name type="common">Entomopathogenic nematode worm</name>
    <dbReference type="NCBI Taxonomy" id="37862"/>
    <lineage>
        <taxon>Eukaryota</taxon>
        <taxon>Metazoa</taxon>
        <taxon>Ecdysozoa</taxon>
        <taxon>Nematoda</taxon>
        <taxon>Chromadorea</taxon>
        <taxon>Rhabditida</taxon>
        <taxon>Rhabditina</taxon>
        <taxon>Rhabditomorpha</taxon>
        <taxon>Strongyloidea</taxon>
        <taxon>Heterorhabditidae</taxon>
        <taxon>Heterorhabditis</taxon>
    </lineage>
</organism>
<evidence type="ECO:0000313" key="4">
    <source>
        <dbReference type="WBParaSite" id="Hba_18632"/>
    </source>
</evidence>
<dbReference type="Gene3D" id="2.130.10.10">
    <property type="entry name" value="YVTN repeat-like/Quinoprotein amine dehydrogenase"/>
    <property type="match status" value="2"/>
</dbReference>
<dbReference type="InterPro" id="IPR015943">
    <property type="entry name" value="WD40/YVTN_repeat-like_dom_sf"/>
</dbReference>
<name>A0A1I7XM78_HETBA</name>
<dbReference type="InterPro" id="IPR051362">
    <property type="entry name" value="WD_repeat_creC_regulators"/>
</dbReference>
<evidence type="ECO:0000313" key="3">
    <source>
        <dbReference type="Proteomes" id="UP000095283"/>
    </source>
</evidence>
<evidence type="ECO:0000256" key="2">
    <source>
        <dbReference type="ARBA" id="ARBA00022737"/>
    </source>
</evidence>